<evidence type="ECO:0000256" key="9">
    <source>
        <dbReference type="ARBA" id="ARBA00022771"/>
    </source>
</evidence>
<evidence type="ECO:0000313" key="19">
    <source>
        <dbReference type="EMBL" id="KAF2115837.1"/>
    </source>
</evidence>
<name>A0A6A5ZAV9_9PLEO</name>
<evidence type="ECO:0000256" key="8">
    <source>
        <dbReference type="ARBA" id="ARBA00022763"/>
    </source>
</evidence>
<dbReference type="OrthoDB" id="185455at2759"/>
<evidence type="ECO:0000256" key="12">
    <source>
        <dbReference type="ARBA" id="ARBA00023172"/>
    </source>
</evidence>
<comment type="similarity">
    <text evidence="3 16">Belongs to the NSE1 family.</text>
</comment>
<sequence>MSDEEIRAEEDVGGYNHAHRAFLQAFLSRSVMTVDEIKPILANIMSAYEGRPRLEGDITEMDITSMIQMVNSRLQALDYDIRAAHSQTSRELVYALVNTQSDPLTQLATTFTPDEIAYIKRLLDAMFETNNTRRAEIMAVDSIQASQLAKVARNRQSQVNGHTQHDDEDQPQESQVAVKGITIAEAEKVCASLVSQQFCAKSRKGYYSLAPRALLELRAYLKETYNEPADPDDEEDEGITRIRDCEGCGTIVTYGQRCSNRDCGCRLHDHCMAQFFRGRNNGERKCPACKAPWPGDFFVGERAATQGQRRTTGGRRANGGRGQVYDDDDDEEE</sequence>
<keyword evidence="11 16" id="KW-0862">Zinc</keyword>
<proteinExistence type="inferred from homology"/>
<keyword evidence="8 16" id="KW-0227">DNA damage</keyword>
<comment type="subunit">
    <text evidence="16">Component of the Smc5-Smc6 complex.</text>
</comment>
<dbReference type="InterPro" id="IPR011513">
    <property type="entry name" value="Nse1"/>
</dbReference>
<dbReference type="Gene3D" id="3.30.40.10">
    <property type="entry name" value="Zinc/RING finger domain, C3HC4 (zinc finger)"/>
    <property type="match status" value="1"/>
</dbReference>
<dbReference type="AlphaFoldDB" id="A0A6A5ZAV9"/>
<feature type="region of interest" description="Disordered" evidence="17">
    <location>
        <begin position="151"/>
        <end position="174"/>
    </location>
</feature>
<dbReference type="CDD" id="cd16493">
    <property type="entry name" value="RING-CH-C4HC3_NSE1"/>
    <property type="match status" value="1"/>
</dbReference>
<dbReference type="Proteomes" id="UP000799770">
    <property type="component" value="Unassembled WGS sequence"/>
</dbReference>
<keyword evidence="20" id="KW-1185">Reference proteome</keyword>
<keyword evidence="13 16" id="KW-0234">DNA repair</keyword>
<evidence type="ECO:0000256" key="6">
    <source>
        <dbReference type="ARBA" id="ARBA00022679"/>
    </source>
</evidence>
<evidence type="ECO:0000256" key="5">
    <source>
        <dbReference type="ARBA" id="ARBA00019422"/>
    </source>
</evidence>
<evidence type="ECO:0000256" key="10">
    <source>
        <dbReference type="ARBA" id="ARBA00022786"/>
    </source>
</evidence>
<comment type="catalytic activity">
    <reaction evidence="1 16">
        <text>S-ubiquitinyl-[E2 ubiquitin-conjugating enzyme]-L-cysteine + [acceptor protein]-L-lysine = [E2 ubiquitin-conjugating enzyme]-L-cysteine + N(6)-ubiquitinyl-[acceptor protein]-L-lysine.</text>
        <dbReference type="EC" id="2.3.2.27"/>
    </reaction>
</comment>
<evidence type="ECO:0000256" key="17">
    <source>
        <dbReference type="SAM" id="MobiDB-lite"/>
    </source>
</evidence>
<dbReference type="PANTHER" id="PTHR20973:SF0">
    <property type="entry name" value="NON-STRUCTURAL MAINTENANCE OF CHROMOSOMES ELEMENT 1 HOMOLOG"/>
    <property type="match status" value="1"/>
</dbReference>
<dbReference type="InterPro" id="IPR036388">
    <property type="entry name" value="WH-like_DNA-bd_sf"/>
</dbReference>
<dbReference type="Gene3D" id="3.90.1150.220">
    <property type="match status" value="1"/>
</dbReference>
<evidence type="ECO:0000259" key="18">
    <source>
        <dbReference type="PROSITE" id="PS50089"/>
    </source>
</evidence>
<evidence type="ECO:0000256" key="11">
    <source>
        <dbReference type="ARBA" id="ARBA00022833"/>
    </source>
</evidence>
<keyword evidence="9 15" id="KW-0863">Zinc-finger</keyword>
<dbReference type="Pfam" id="PF07574">
    <property type="entry name" value="SMC_Nse1"/>
    <property type="match status" value="1"/>
</dbReference>
<evidence type="ECO:0000256" key="2">
    <source>
        <dbReference type="ARBA" id="ARBA00004123"/>
    </source>
</evidence>
<keyword evidence="10 16" id="KW-0833">Ubl conjugation pathway</keyword>
<dbReference type="InterPro" id="IPR001841">
    <property type="entry name" value="Znf_RING"/>
</dbReference>
<evidence type="ECO:0000256" key="1">
    <source>
        <dbReference type="ARBA" id="ARBA00000900"/>
    </source>
</evidence>
<reference evidence="19" key="1">
    <citation type="journal article" date="2020" name="Stud. Mycol.">
        <title>101 Dothideomycetes genomes: a test case for predicting lifestyles and emergence of pathogens.</title>
        <authorList>
            <person name="Haridas S."/>
            <person name="Albert R."/>
            <person name="Binder M."/>
            <person name="Bloem J."/>
            <person name="Labutti K."/>
            <person name="Salamov A."/>
            <person name="Andreopoulos B."/>
            <person name="Baker S."/>
            <person name="Barry K."/>
            <person name="Bills G."/>
            <person name="Bluhm B."/>
            <person name="Cannon C."/>
            <person name="Castanera R."/>
            <person name="Culley D."/>
            <person name="Daum C."/>
            <person name="Ezra D."/>
            <person name="Gonzalez J."/>
            <person name="Henrissat B."/>
            <person name="Kuo A."/>
            <person name="Liang C."/>
            <person name="Lipzen A."/>
            <person name="Lutzoni F."/>
            <person name="Magnuson J."/>
            <person name="Mondo S."/>
            <person name="Nolan M."/>
            <person name="Ohm R."/>
            <person name="Pangilinan J."/>
            <person name="Park H.-J."/>
            <person name="Ramirez L."/>
            <person name="Alfaro M."/>
            <person name="Sun H."/>
            <person name="Tritt A."/>
            <person name="Yoshinaga Y."/>
            <person name="Zwiers L.-H."/>
            <person name="Turgeon B."/>
            <person name="Goodwin S."/>
            <person name="Spatafora J."/>
            <person name="Crous P."/>
            <person name="Grigoriev I."/>
        </authorList>
    </citation>
    <scope>NUCLEOTIDE SEQUENCE</scope>
    <source>
        <strain evidence="19">CBS 627.86</strain>
    </source>
</reference>
<feature type="domain" description="RING-type" evidence="18">
    <location>
        <begin position="245"/>
        <end position="290"/>
    </location>
</feature>
<dbReference type="EMBL" id="ML977322">
    <property type="protein sequence ID" value="KAF2115837.1"/>
    <property type="molecule type" value="Genomic_DNA"/>
</dbReference>
<dbReference type="EC" id="2.3.2.27" evidence="4 16"/>
<keyword evidence="14 16" id="KW-0539">Nucleus</keyword>
<dbReference type="InterPro" id="IPR014857">
    <property type="entry name" value="Nse1_RING_C4HC3-type"/>
</dbReference>
<evidence type="ECO:0000256" key="14">
    <source>
        <dbReference type="ARBA" id="ARBA00023242"/>
    </source>
</evidence>
<protein>
    <recommendedName>
        <fullName evidence="5 16">Non-structural maintenance of chromosomes element 1 homolog</fullName>
        <ecNumber evidence="4 16">2.3.2.27</ecNumber>
    </recommendedName>
</protein>
<evidence type="ECO:0000256" key="3">
    <source>
        <dbReference type="ARBA" id="ARBA00010258"/>
    </source>
</evidence>
<dbReference type="GO" id="GO:0008270">
    <property type="term" value="F:zinc ion binding"/>
    <property type="evidence" value="ECO:0007669"/>
    <property type="project" value="UniProtKB-KW"/>
</dbReference>
<evidence type="ECO:0000256" key="7">
    <source>
        <dbReference type="ARBA" id="ARBA00022723"/>
    </source>
</evidence>
<keyword evidence="12 16" id="KW-0233">DNA recombination</keyword>
<comment type="function">
    <text evidence="16">Acts in a DNA repair pathway for removal of UV-induced DNA damage that is distinct from classical nucleotide excision repair and in repair of ionizing radiation damage. Functions in homologous recombination repair of DNA double strand breaks and in recovery of stalled replication forks.</text>
</comment>
<organism evidence="19 20">
    <name type="scientific">Lophiotrema nucula</name>
    <dbReference type="NCBI Taxonomy" id="690887"/>
    <lineage>
        <taxon>Eukaryota</taxon>
        <taxon>Fungi</taxon>
        <taxon>Dikarya</taxon>
        <taxon>Ascomycota</taxon>
        <taxon>Pezizomycotina</taxon>
        <taxon>Dothideomycetes</taxon>
        <taxon>Pleosporomycetidae</taxon>
        <taxon>Pleosporales</taxon>
        <taxon>Lophiotremataceae</taxon>
        <taxon>Lophiotrema</taxon>
    </lineage>
</organism>
<keyword evidence="7 16" id="KW-0479">Metal-binding</keyword>
<evidence type="ECO:0000256" key="4">
    <source>
        <dbReference type="ARBA" id="ARBA00012483"/>
    </source>
</evidence>
<dbReference type="GO" id="GO:0005634">
    <property type="term" value="C:nucleus"/>
    <property type="evidence" value="ECO:0007669"/>
    <property type="project" value="UniProtKB-SubCell"/>
</dbReference>
<gene>
    <name evidence="19" type="ORF">BDV96DRAFT_599394</name>
</gene>
<dbReference type="Pfam" id="PF08746">
    <property type="entry name" value="zf-RING-like"/>
    <property type="match status" value="1"/>
</dbReference>
<keyword evidence="6 16" id="KW-0808">Transferase</keyword>
<evidence type="ECO:0000256" key="15">
    <source>
        <dbReference type="PROSITE-ProRule" id="PRU00175"/>
    </source>
</evidence>
<evidence type="ECO:0000256" key="16">
    <source>
        <dbReference type="RuleBase" id="RU368018"/>
    </source>
</evidence>
<dbReference type="InterPro" id="IPR013083">
    <property type="entry name" value="Znf_RING/FYVE/PHD"/>
</dbReference>
<dbReference type="GO" id="GO:0030915">
    <property type="term" value="C:Smc5-Smc6 complex"/>
    <property type="evidence" value="ECO:0007669"/>
    <property type="project" value="UniProtKB-UniRule"/>
</dbReference>
<evidence type="ECO:0000313" key="20">
    <source>
        <dbReference type="Proteomes" id="UP000799770"/>
    </source>
</evidence>
<comment type="subcellular location">
    <subcellularLocation>
        <location evidence="2 16">Nucleus</location>
    </subcellularLocation>
</comment>
<dbReference type="Gene3D" id="1.10.10.10">
    <property type="entry name" value="Winged helix-like DNA-binding domain superfamily/Winged helix DNA-binding domain"/>
    <property type="match status" value="1"/>
</dbReference>
<dbReference type="GO" id="GO:0000724">
    <property type="term" value="P:double-strand break repair via homologous recombination"/>
    <property type="evidence" value="ECO:0007669"/>
    <property type="project" value="TreeGrafter"/>
</dbReference>
<feature type="compositionally biased region" description="Low complexity" evidence="17">
    <location>
        <begin position="302"/>
        <end position="315"/>
    </location>
</feature>
<dbReference type="PROSITE" id="PS50089">
    <property type="entry name" value="ZF_RING_2"/>
    <property type="match status" value="1"/>
</dbReference>
<evidence type="ECO:0000256" key="13">
    <source>
        <dbReference type="ARBA" id="ARBA00023204"/>
    </source>
</evidence>
<dbReference type="GO" id="GO:0061630">
    <property type="term" value="F:ubiquitin protein ligase activity"/>
    <property type="evidence" value="ECO:0007669"/>
    <property type="project" value="UniProtKB-EC"/>
</dbReference>
<feature type="region of interest" description="Disordered" evidence="17">
    <location>
        <begin position="301"/>
        <end position="333"/>
    </location>
</feature>
<dbReference type="PANTHER" id="PTHR20973">
    <property type="entry name" value="NON-SMC ELEMENT 1-RELATED"/>
    <property type="match status" value="1"/>
</dbReference>
<accession>A0A6A5ZAV9</accession>